<feature type="domain" description="Ig-like" evidence="6">
    <location>
        <begin position="98"/>
        <end position="220"/>
    </location>
</feature>
<dbReference type="InterPro" id="IPR050671">
    <property type="entry name" value="CD300_family_receptors"/>
</dbReference>
<feature type="non-terminal residue" evidence="7">
    <location>
        <position position="1"/>
    </location>
</feature>
<evidence type="ECO:0000259" key="6">
    <source>
        <dbReference type="PROSITE" id="PS50835"/>
    </source>
</evidence>
<keyword evidence="5" id="KW-1133">Transmembrane helix</keyword>
<feature type="non-terminal residue" evidence="7">
    <location>
        <position position="530"/>
    </location>
</feature>
<organism evidence="7 8">
    <name type="scientific">Mionectes macconnelli</name>
    <name type="common">McConnell's flycatcher</name>
    <dbReference type="NCBI Taxonomy" id="254557"/>
    <lineage>
        <taxon>Eukaryota</taxon>
        <taxon>Metazoa</taxon>
        <taxon>Chordata</taxon>
        <taxon>Craniata</taxon>
        <taxon>Vertebrata</taxon>
        <taxon>Euteleostomi</taxon>
        <taxon>Archelosauria</taxon>
        <taxon>Archosauria</taxon>
        <taxon>Dinosauria</taxon>
        <taxon>Saurischia</taxon>
        <taxon>Theropoda</taxon>
        <taxon>Coelurosauria</taxon>
        <taxon>Aves</taxon>
        <taxon>Neognathae</taxon>
        <taxon>Neoaves</taxon>
        <taxon>Telluraves</taxon>
        <taxon>Australaves</taxon>
        <taxon>Passeriformes</taxon>
        <taxon>Tyrannidae</taxon>
        <taxon>Mionectes</taxon>
    </lineage>
</organism>
<feature type="compositionally biased region" description="Polar residues" evidence="4">
    <location>
        <begin position="363"/>
        <end position="375"/>
    </location>
</feature>
<dbReference type="SMART" id="SM00409">
    <property type="entry name" value="IG"/>
    <property type="match status" value="3"/>
</dbReference>
<evidence type="ECO:0000256" key="2">
    <source>
        <dbReference type="ARBA" id="ARBA00022692"/>
    </source>
</evidence>
<dbReference type="InterPro" id="IPR036179">
    <property type="entry name" value="Ig-like_dom_sf"/>
</dbReference>
<sequence length="530" mass="56539">PVSGSLYGPRFLTGGLGGSVTHQCFYSITPANKHDRKYWCKVAGNGVCYTIISSTDPASREYEGRLSLQDDPRNGTFAVTMAGLRSSDTGRYRCGIGPTTGGLHVSLNLTVLADAGVSRPIQVVQGKLRGSVTVLCPSGDTQSGGKRFWCKVGRASCTLLADSSGYVGRRYHGRIFITPRDSSGAFKVLINDLTKEDSGLYMCGVERLNGGDSPREVALQVTTGRAGGCTGSSQCQMRSTKHSFCPLQPAATALPRRSKFLSGTVGGSLSFQCHYDPKGSYERRYLCRWEEGSCSLLLDTDGFVHESYKGRIQTTGSDPDRGTFTVVMSQLREEDSGWYWCRAESGHTEHSSSVKLLIQKETCSSQDPETTTPVKSTSSSPAASSISTPRSISGPVYMVGTVTKSTTAGTVTETTSALLPSATPPGTSGASPGETYHESSSGESRLLPVVLPPLALLIGITITVLTLVKMKLRNKMGEIRNTPGCLEAEMAQAGLSPLKEETVEETSSPGKVQECKMDSGKCRWVFSGTG</sequence>
<dbReference type="InterPro" id="IPR007110">
    <property type="entry name" value="Ig-like_dom"/>
</dbReference>
<dbReference type="PANTHER" id="PTHR11860">
    <property type="entry name" value="POLYMERIC-IMMUNOGLOBULIN RECEPTOR"/>
    <property type="match status" value="1"/>
</dbReference>
<evidence type="ECO:0000256" key="3">
    <source>
        <dbReference type="ARBA" id="ARBA00023136"/>
    </source>
</evidence>
<dbReference type="InterPro" id="IPR013106">
    <property type="entry name" value="Ig_V-set"/>
</dbReference>
<feature type="compositionally biased region" description="Low complexity" evidence="4">
    <location>
        <begin position="376"/>
        <end position="390"/>
    </location>
</feature>
<feature type="region of interest" description="Disordered" evidence="4">
    <location>
        <begin position="363"/>
        <end position="390"/>
    </location>
</feature>
<reference evidence="7 8" key="1">
    <citation type="submission" date="2019-09" db="EMBL/GenBank/DDBJ databases">
        <title>Bird 10,000 Genomes (B10K) Project - Family phase.</title>
        <authorList>
            <person name="Zhang G."/>
        </authorList>
    </citation>
    <scope>NUCLEOTIDE SEQUENCE [LARGE SCALE GENOMIC DNA]</scope>
    <source>
        <strain evidence="7">B10K-DU-003-16</strain>
        <tissue evidence="7">Mixed tissue sample</tissue>
    </source>
</reference>
<dbReference type="Pfam" id="PF07686">
    <property type="entry name" value="V-set"/>
    <property type="match status" value="3"/>
</dbReference>
<evidence type="ECO:0000313" key="8">
    <source>
        <dbReference type="Proteomes" id="UP000525714"/>
    </source>
</evidence>
<proteinExistence type="predicted"/>
<comment type="caution">
    <text evidence="7">The sequence shown here is derived from an EMBL/GenBank/DDBJ whole genome shotgun (WGS) entry which is preliminary data.</text>
</comment>
<dbReference type="CDD" id="cd05716">
    <property type="entry name" value="IgV_pIgR_like"/>
    <property type="match status" value="3"/>
</dbReference>
<evidence type="ECO:0000256" key="1">
    <source>
        <dbReference type="ARBA" id="ARBA00004370"/>
    </source>
</evidence>
<feature type="region of interest" description="Disordered" evidence="4">
    <location>
        <begin position="414"/>
        <end position="440"/>
    </location>
</feature>
<dbReference type="SUPFAM" id="SSF48726">
    <property type="entry name" value="Immunoglobulin"/>
    <property type="match status" value="3"/>
</dbReference>
<evidence type="ECO:0000256" key="5">
    <source>
        <dbReference type="SAM" id="Phobius"/>
    </source>
</evidence>
<keyword evidence="8" id="KW-1185">Reference proteome</keyword>
<comment type="subcellular location">
    <subcellularLocation>
        <location evidence="1">Membrane</location>
    </subcellularLocation>
</comment>
<dbReference type="SMART" id="SM00406">
    <property type="entry name" value="IGv"/>
    <property type="match status" value="3"/>
</dbReference>
<gene>
    <name evidence="7" type="primary">Pigr</name>
    <name evidence="7" type="ORF">MIOMAC_R15522</name>
</gene>
<evidence type="ECO:0000256" key="4">
    <source>
        <dbReference type="SAM" id="MobiDB-lite"/>
    </source>
</evidence>
<dbReference type="PANTHER" id="PTHR11860:SF49">
    <property type="entry name" value="HIGH AFFINITY IMMUNOGLOBULIN ALPHA AND IMMUNOGLOBULIN MU FC RECEPTOR"/>
    <property type="match status" value="1"/>
</dbReference>
<dbReference type="PROSITE" id="PS50835">
    <property type="entry name" value="IG_LIKE"/>
    <property type="match status" value="2"/>
</dbReference>
<dbReference type="Proteomes" id="UP000525714">
    <property type="component" value="Unassembled WGS sequence"/>
</dbReference>
<dbReference type="InterPro" id="IPR013783">
    <property type="entry name" value="Ig-like_fold"/>
</dbReference>
<keyword evidence="3 5" id="KW-0472">Membrane</keyword>
<dbReference type="AlphaFoldDB" id="A0A7K5JSV7"/>
<accession>A0A7K5JSV7</accession>
<dbReference type="GO" id="GO:0004888">
    <property type="term" value="F:transmembrane signaling receptor activity"/>
    <property type="evidence" value="ECO:0007669"/>
    <property type="project" value="TreeGrafter"/>
</dbReference>
<feature type="domain" description="Ig-like" evidence="6">
    <location>
        <begin position="249"/>
        <end position="357"/>
    </location>
</feature>
<dbReference type="GO" id="GO:0005886">
    <property type="term" value="C:plasma membrane"/>
    <property type="evidence" value="ECO:0007669"/>
    <property type="project" value="TreeGrafter"/>
</dbReference>
<keyword evidence="2 5" id="KW-0812">Transmembrane</keyword>
<dbReference type="Gene3D" id="2.60.40.10">
    <property type="entry name" value="Immunoglobulins"/>
    <property type="match status" value="3"/>
</dbReference>
<name>A0A7K5JSV7_9TYRA</name>
<evidence type="ECO:0000313" key="7">
    <source>
        <dbReference type="EMBL" id="NWS96988.1"/>
    </source>
</evidence>
<feature type="transmembrane region" description="Helical" evidence="5">
    <location>
        <begin position="446"/>
        <end position="468"/>
    </location>
</feature>
<dbReference type="EMBL" id="VYZC01000076">
    <property type="protein sequence ID" value="NWS96988.1"/>
    <property type="molecule type" value="Genomic_DNA"/>
</dbReference>
<dbReference type="InterPro" id="IPR003599">
    <property type="entry name" value="Ig_sub"/>
</dbReference>
<protein>
    <submittedName>
        <fullName evidence="7">PIGR protein</fullName>
    </submittedName>
</protein>